<reference evidence="2" key="1">
    <citation type="journal article" date="2019" name="Int. J. Syst. Evol. Microbiol.">
        <title>The Global Catalogue of Microorganisms (GCM) 10K type strain sequencing project: providing services to taxonomists for standard genome sequencing and annotation.</title>
        <authorList>
            <consortium name="The Broad Institute Genomics Platform"/>
            <consortium name="The Broad Institute Genome Sequencing Center for Infectious Disease"/>
            <person name="Wu L."/>
            <person name="Ma J."/>
        </authorList>
    </citation>
    <scope>NUCLEOTIDE SEQUENCE [LARGE SCALE GENOMIC DNA]</scope>
    <source>
        <strain evidence="2">JCM 3296</strain>
    </source>
</reference>
<name>A0ABQ2V8M1_9PSEU</name>
<protein>
    <submittedName>
        <fullName evidence="1">Uncharacterized protein</fullName>
    </submittedName>
</protein>
<gene>
    <name evidence="1" type="ORF">GCM10010178_73830</name>
</gene>
<proteinExistence type="predicted"/>
<comment type="caution">
    <text evidence="1">The sequence shown here is derived from an EMBL/GenBank/DDBJ whole genome shotgun (WGS) entry which is preliminary data.</text>
</comment>
<dbReference type="RefSeq" id="WP_189258406.1">
    <property type="nucleotide sequence ID" value="NZ_BMRE01000049.1"/>
</dbReference>
<evidence type="ECO:0000313" key="2">
    <source>
        <dbReference type="Proteomes" id="UP000649573"/>
    </source>
</evidence>
<organism evidence="1 2">
    <name type="scientific">Lentzea flava</name>
    <dbReference type="NCBI Taxonomy" id="103732"/>
    <lineage>
        <taxon>Bacteria</taxon>
        <taxon>Bacillati</taxon>
        <taxon>Actinomycetota</taxon>
        <taxon>Actinomycetes</taxon>
        <taxon>Pseudonocardiales</taxon>
        <taxon>Pseudonocardiaceae</taxon>
        <taxon>Lentzea</taxon>
    </lineage>
</organism>
<sequence>MEEVSGYVFEDNLGKVVEHVAWCAGYRWDDLDDGAVEAGLKATDEDADVWFDYPIGALTLHLTRDHGGSMIRVRVTGITNEVAAVHLDTILGVHWLP</sequence>
<evidence type="ECO:0000313" key="1">
    <source>
        <dbReference type="EMBL" id="GGU71384.1"/>
    </source>
</evidence>
<dbReference type="EMBL" id="BMRE01000049">
    <property type="protein sequence ID" value="GGU71384.1"/>
    <property type="molecule type" value="Genomic_DNA"/>
</dbReference>
<keyword evidence="2" id="KW-1185">Reference proteome</keyword>
<dbReference type="Proteomes" id="UP000649573">
    <property type="component" value="Unassembled WGS sequence"/>
</dbReference>
<accession>A0ABQ2V8M1</accession>